<dbReference type="Proteomes" id="UP000176868">
    <property type="component" value="Unassembled WGS sequence"/>
</dbReference>
<dbReference type="STRING" id="1802782.A2544_02270"/>
<organism evidence="2 3">
    <name type="scientific">Candidatus Zambryskibacteria bacterium RIFOXYD2_FULL_43_10</name>
    <dbReference type="NCBI Taxonomy" id="1802782"/>
    <lineage>
        <taxon>Bacteria</taxon>
        <taxon>Candidatus Zambryskiibacteriota</taxon>
    </lineage>
</organism>
<feature type="domain" description="Glycosyl transferase family 1" evidence="1">
    <location>
        <begin position="201"/>
        <end position="351"/>
    </location>
</feature>
<accession>A0A1G2V6Z2</accession>
<dbReference type="AlphaFoldDB" id="A0A1G2V6Z2"/>
<dbReference type="PANTHER" id="PTHR12526:SF630">
    <property type="entry name" value="GLYCOSYLTRANSFERASE"/>
    <property type="match status" value="1"/>
</dbReference>
<proteinExistence type="predicted"/>
<dbReference type="InterPro" id="IPR001296">
    <property type="entry name" value="Glyco_trans_1"/>
</dbReference>
<gene>
    <name evidence="2" type="ORF">A2544_02270</name>
</gene>
<protein>
    <recommendedName>
        <fullName evidence="1">Glycosyl transferase family 1 domain-containing protein</fullName>
    </recommendedName>
</protein>
<evidence type="ECO:0000313" key="2">
    <source>
        <dbReference type="EMBL" id="OHB17393.1"/>
    </source>
</evidence>
<dbReference type="EMBL" id="MHWZ01000022">
    <property type="protein sequence ID" value="OHB17393.1"/>
    <property type="molecule type" value="Genomic_DNA"/>
</dbReference>
<dbReference type="PANTHER" id="PTHR12526">
    <property type="entry name" value="GLYCOSYLTRANSFERASE"/>
    <property type="match status" value="1"/>
</dbReference>
<dbReference type="Gene3D" id="3.40.50.2000">
    <property type="entry name" value="Glycogen Phosphorylase B"/>
    <property type="match status" value="2"/>
</dbReference>
<name>A0A1G2V6Z2_9BACT</name>
<dbReference type="GO" id="GO:0016757">
    <property type="term" value="F:glycosyltransferase activity"/>
    <property type="evidence" value="ECO:0007669"/>
    <property type="project" value="InterPro"/>
</dbReference>
<comment type="caution">
    <text evidence="2">The sequence shown here is derived from an EMBL/GenBank/DDBJ whole genome shotgun (WGS) entry which is preliminary data.</text>
</comment>
<evidence type="ECO:0000313" key="3">
    <source>
        <dbReference type="Proteomes" id="UP000176868"/>
    </source>
</evidence>
<dbReference type="Pfam" id="PF00534">
    <property type="entry name" value="Glycos_transf_1"/>
    <property type="match status" value="1"/>
</dbReference>
<sequence>MAIKVLSIGSDRKLFEDGSAVSERITEYGTLVKELHIIHMCNFRSGLKEKKISENVWVYPTNSLFSILRPLDAIRLGKKIIFDKKFIRGEAVITAQDTESGWAGMKIKNKWRIPLEVQLHTDPFSPYFRGFQNMVRKFFLKKVLRNADSIRVVTAGLKSKISKQLKIENSKLKILPIYVDKKKIEESQVTFNLHTRYPWHFIILAVSRLAPEKNLGLAIRTLKPVRDKFPDTGLVIVGSGSEENYLKLLVKRLKLEDAVAFVGWQNDLTSFYKTADAFIQTSLFEGYGLSLVEAGLSALPVITTPVGIAIELAHGKDAYIYPHDHPELFVEGIIALIENNQERKNLKINLQKTLESKLLSREDYMAKIRDGWESIATKV</sequence>
<reference evidence="2 3" key="1">
    <citation type="journal article" date="2016" name="Nat. Commun.">
        <title>Thousands of microbial genomes shed light on interconnected biogeochemical processes in an aquifer system.</title>
        <authorList>
            <person name="Anantharaman K."/>
            <person name="Brown C.T."/>
            <person name="Hug L.A."/>
            <person name="Sharon I."/>
            <person name="Castelle C.J."/>
            <person name="Probst A.J."/>
            <person name="Thomas B.C."/>
            <person name="Singh A."/>
            <person name="Wilkins M.J."/>
            <person name="Karaoz U."/>
            <person name="Brodie E.L."/>
            <person name="Williams K.H."/>
            <person name="Hubbard S.S."/>
            <person name="Banfield J.F."/>
        </authorList>
    </citation>
    <scope>NUCLEOTIDE SEQUENCE [LARGE SCALE GENOMIC DNA]</scope>
</reference>
<dbReference type="SUPFAM" id="SSF53756">
    <property type="entry name" value="UDP-Glycosyltransferase/glycogen phosphorylase"/>
    <property type="match status" value="1"/>
</dbReference>
<dbReference type="CDD" id="cd03801">
    <property type="entry name" value="GT4_PimA-like"/>
    <property type="match status" value="1"/>
</dbReference>
<evidence type="ECO:0000259" key="1">
    <source>
        <dbReference type="Pfam" id="PF00534"/>
    </source>
</evidence>